<dbReference type="Gene3D" id="3.90.550.10">
    <property type="entry name" value="Spore Coat Polysaccharide Biosynthesis Protein SpsA, Chain A"/>
    <property type="match status" value="1"/>
</dbReference>
<dbReference type="NCBIfam" id="NF003950">
    <property type="entry name" value="PRK05450.1-3"/>
    <property type="match status" value="1"/>
</dbReference>
<dbReference type="FunFam" id="3.90.550.10:FF:000011">
    <property type="entry name" value="3-deoxy-manno-octulosonate cytidylyltransferase"/>
    <property type="match status" value="1"/>
</dbReference>
<protein>
    <recommendedName>
        <fullName evidence="5">3-deoxy-manno-octulosonate cytidylyltransferase</fullName>
    </recommendedName>
</protein>
<dbReference type="Pfam" id="PF02348">
    <property type="entry name" value="CTP_transf_3"/>
    <property type="match status" value="1"/>
</dbReference>
<dbReference type="CDD" id="cd02517">
    <property type="entry name" value="CMP-KDO-Synthetase"/>
    <property type="match status" value="1"/>
</dbReference>
<dbReference type="GO" id="GO:0005829">
    <property type="term" value="C:cytosol"/>
    <property type="evidence" value="ECO:0007669"/>
    <property type="project" value="TreeGrafter"/>
</dbReference>
<dbReference type="AlphaFoldDB" id="A0A381T1G4"/>
<dbReference type="InterPro" id="IPR003329">
    <property type="entry name" value="Cytidylyl_trans"/>
</dbReference>
<dbReference type="InterPro" id="IPR004528">
    <property type="entry name" value="KdsB"/>
</dbReference>
<dbReference type="GO" id="GO:1901137">
    <property type="term" value="P:carbohydrate derivative biosynthetic process"/>
    <property type="evidence" value="ECO:0007669"/>
    <property type="project" value="UniProtKB-ARBA"/>
</dbReference>
<dbReference type="NCBIfam" id="NF003952">
    <property type="entry name" value="PRK05450.1-5"/>
    <property type="match status" value="1"/>
</dbReference>
<keyword evidence="2" id="KW-0808">Transferase</keyword>
<dbReference type="GO" id="GO:0016020">
    <property type="term" value="C:membrane"/>
    <property type="evidence" value="ECO:0007669"/>
    <property type="project" value="UniProtKB-SubCell"/>
</dbReference>
<comment type="subcellular location">
    <subcellularLocation>
        <location evidence="1">Membrane</location>
    </subcellularLocation>
</comment>
<evidence type="ECO:0000256" key="2">
    <source>
        <dbReference type="ARBA" id="ARBA00022679"/>
    </source>
</evidence>
<evidence type="ECO:0008006" key="5">
    <source>
        <dbReference type="Google" id="ProtNLM"/>
    </source>
</evidence>
<evidence type="ECO:0000256" key="1">
    <source>
        <dbReference type="ARBA" id="ARBA00004370"/>
    </source>
</evidence>
<dbReference type="HAMAP" id="MF_00057">
    <property type="entry name" value="KdsB"/>
    <property type="match status" value="1"/>
</dbReference>
<keyword evidence="3" id="KW-0548">Nucleotidyltransferase</keyword>
<reference evidence="4" key="1">
    <citation type="submission" date="2018-05" db="EMBL/GenBank/DDBJ databases">
        <authorList>
            <person name="Lanie J.A."/>
            <person name="Ng W.-L."/>
            <person name="Kazmierczak K.M."/>
            <person name="Andrzejewski T.M."/>
            <person name="Davidsen T.M."/>
            <person name="Wayne K.J."/>
            <person name="Tettelin H."/>
            <person name="Glass J.I."/>
            <person name="Rusch D."/>
            <person name="Podicherti R."/>
            <person name="Tsui H.-C.T."/>
            <person name="Winkler M.E."/>
        </authorList>
    </citation>
    <scope>NUCLEOTIDE SEQUENCE</scope>
</reference>
<feature type="non-terminal residue" evidence="4">
    <location>
        <position position="1"/>
    </location>
</feature>
<dbReference type="NCBIfam" id="TIGR00466">
    <property type="entry name" value="kdsB"/>
    <property type="match status" value="1"/>
</dbReference>
<evidence type="ECO:0000256" key="3">
    <source>
        <dbReference type="ARBA" id="ARBA00022695"/>
    </source>
</evidence>
<dbReference type="PANTHER" id="PTHR42866:SF2">
    <property type="entry name" value="3-DEOXY-MANNO-OCTULOSONATE CYTIDYLYLTRANSFERASE, MITOCHONDRIAL"/>
    <property type="match status" value="1"/>
</dbReference>
<dbReference type="EMBL" id="UINC01003886">
    <property type="protein sequence ID" value="SVA10062.1"/>
    <property type="molecule type" value="Genomic_DNA"/>
</dbReference>
<dbReference type="PANTHER" id="PTHR42866">
    <property type="entry name" value="3-DEOXY-MANNO-OCTULOSONATE CYTIDYLYLTRANSFERASE"/>
    <property type="match status" value="1"/>
</dbReference>
<dbReference type="InterPro" id="IPR029044">
    <property type="entry name" value="Nucleotide-diphossugar_trans"/>
</dbReference>
<dbReference type="SUPFAM" id="SSF53448">
    <property type="entry name" value="Nucleotide-diphospho-sugar transferases"/>
    <property type="match status" value="1"/>
</dbReference>
<dbReference type="NCBIfam" id="NF009905">
    <property type="entry name" value="PRK13368.1"/>
    <property type="match status" value="1"/>
</dbReference>
<dbReference type="GO" id="GO:0044281">
    <property type="term" value="P:small molecule metabolic process"/>
    <property type="evidence" value="ECO:0007669"/>
    <property type="project" value="UniProtKB-ARBA"/>
</dbReference>
<proteinExistence type="inferred from homology"/>
<accession>A0A381T1G4</accession>
<sequence length="264" mass="29202">VVTFVVHPSTTFSSLKTLTESSIVAIIPARYASSRLPGKALIDLAGKPMIEHVYRRASSVPELDAVIVATDDDRIISAVLGFGGHAERTQSTHRSGTERVAEVAARLPCAIVVNIQGDEPLIEPSMIKEALEMVRSESSVQMCTLRRQITDPAELANPSIVKVVVDSHGDALYFSRHKIPHSVSPVEPIFYKHIGLYVYRRHFLLELATLPPMPLETVESLEQLRVLEHGYTIRTVETKSDSFGVDTPEDVERVRRSLTQGVRS</sequence>
<evidence type="ECO:0000313" key="4">
    <source>
        <dbReference type="EMBL" id="SVA10062.1"/>
    </source>
</evidence>
<name>A0A381T1G4_9ZZZZ</name>
<gene>
    <name evidence="4" type="ORF">METZ01_LOCUS62916</name>
</gene>
<organism evidence="4">
    <name type="scientific">marine metagenome</name>
    <dbReference type="NCBI Taxonomy" id="408172"/>
    <lineage>
        <taxon>unclassified sequences</taxon>
        <taxon>metagenomes</taxon>
        <taxon>ecological metagenomes</taxon>
    </lineage>
</organism>
<dbReference type="GO" id="GO:0008690">
    <property type="term" value="F:3-deoxy-manno-octulosonate cytidylyltransferase activity"/>
    <property type="evidence" value="ECO:0007669"/>
    <property type="project" value="InterPro"/>
</dbReference>